<gene>
    <name evidence="1" type="ORF">E0L32_005754</name>
</gene>
<comment type="caution">
    <text evidence="1">The sequence shown here is derived from an EMBL/GenBank/DDBJ whole genome shotgun (WGS) entry which is preliminary data.</text>
</comment>
<evidence type="ECO:0000313" key="2">
    <source>
        <dbReference type="Proteomes" id="UP000319257"/>
    </source>
</evidence>
<name>A0A507BB34_9PEZI</name>
<evidence type="ECO:0000313" key="1">
    <source>
        <dbReference type="EMBL" id="TPX13810.1"/>
    </source>
</evidence>
<proteinExistence type="predicted"/>
<dbReference type="GeneID" id="41973201"/>
<organism evidence="1 2">
    <name type="scientific">Thyridium curvatum</name>
    <dbReference type="NCBI Taxonomy" id="1093900"/>
    <lineage>
        <taxon>Eukaryota</taxon>
        <taxon>Fungi</taxon>
        <taxon>Dikarya</taxon>
        <taxon>Ascomycota</taxon>
        <taxon>Pezizomycotina</taxon>
        <taxon>Sordariomycetes</taxon>
        <taxon>Sordariomycetidae</taxon>
        <taxon>Thyridiales</taxon>
        <taxon>Thyridiaceae</taxon>
        <taxon>Thyridium</taxon>
    </lineage>
</organism>
<keyword evidence="2" id="KW-1185">Reference proteome</keyword>
<protein>
    <submittedName>
        <fullName evidence="1">Uncharacterized protein</fullName>
    </submittedName>
</protein>
<accession>A0A507BB34</accession>
<dbReference type="AlphaFoldDB" id="A0A507BB34"/>
<dbReference type="InParanoid" id="A0A507BB34"/>
<reference evidence="1 2" key="1">
    <citation type="submission" date="2019-06" db="EMBL/GenBank/DDBJ databases">
        <title>Draft genome sequence of the filamentous fungus Phialemoniopsis curvata isolated from diesel fuel.</title>
        <authorList>
            <person name="Varaljay V.A."/>
            <person name="Lyon W.J."/>
            <person name="Crouch A.L."/>
            <person name="Drake C.E."/>
            <person name="Hollomon J.M."/>
            <person name="Nadeau L.J."/>
            <person name="Nunn H.S."/>
            <person name="Stevenson B.S."/>
            <person name="Bojanowski C.L."/>
            <person name="Crookes-Goodson W.J."/>
        </authorList>
    </citation>
    <scope>NUCLEOTIDE SEQUENCE [LARGE SCALE GENOMIC DNA]</scope>
    <source>
        <strain evidence="1 2">D216</strain>
    </source>
</reference>
<dbReference type="EMBL" id="SKBQ01000031">
    <property type="protein sequence ID" value="TPX13810.1"/>
    <property type="molecule type" value="Genomic_DNA"/>
</dbReference>
<sequence>MCREYSALLAAESEEPSGSASTSVDSIGFATHAPEATTAYETPAFTFATYTPASATEPETRSNVASRSTDSVGFAIHTPASGATSPDTPAEKLTGLAAHAAIWWPDQYATNSRRLAHVAVSPRELEQSSDNASTSVNAVGLATEVPISGSITPDTPIKELTGLAAHAATWWPDNDPTNSGRLAHVPAATPASQAELVNSSTGLVAHASASPAMSALVSHDDPFLSDIYPPWYPPSDGLMLGGIPPEEDGQAGAGQAVTHGEDGNFGFNIDFGLDFSLGLNFEMDPSNRPYQGGP</sequence>
<dbReference type="Proteomes" id="UP000319257">
    <property type="component" value="Unassembled WGS sequence"/>
</dbReference>
<dbReference type="RefSeq" id="XP_030995521.1">
    <property type="nucleotide sequence ID" value="XM_031140310.1"/>
</dbReference>